<accession>A0ABQ9F7L0</accession>
<proteinExistence type="predicted"/>
<reference evidence="1 2" key="1">
    <citation type="submission" date="2022-12" db="EMBL/GenBank/DDBJ databases">
        <title>Chromosome-level genome of Tegillarca granosa.</title>
        <authorList>
            <person name="Kim J."/>
        </authorList>
    </citation>
    <scope>NUCLEOTIDE SEQUENCE [LARGE SCALE GENOMIC DNA]</scope>
    <source>
        <strain evidence="1">Teg-2019</strain>
        <tissue evidence="1">Adductor muscle</tissue>
    </source>
</reference>
<dbReference type="PANTHER" id="PTHR46579:SF1">
    <property type="entry name" value="F5_8 TYPE C DOMAIN-CONTAINING PROTEIN"/>
    <property type="match status" value="1"/>
</dbReference>
<keyword evidence="2" id="KW-1185">Reference proteome</keyword>
<sequence>MNRDLLGVNKFETEGWSWLDSGSLKVPDCMKLQEGIVVLCGRVCGTVSGGLPLYWTCCTPLHWAGCKPLYWAGGPVLSSKSWSFVVKDLFCVFSIGYSFWASFTSLDFEDFFCEQVFSLGAAYVFCMTFPTGYKQKHDINQKFFLRLNVYFLTGSGGEYKRPWTIKNKMAKRCRRSKTGPYNLYLQQREPILHAPSSSRRYLQRNPAEYYSVVDSSVFQDDTDTGFKERQVSCRQVNTDILSPTLPQQSALCEHDQTDARENGYRTAKEIISQTQKQDINSCNQARYEEGREVDICCDDVLENHCDETVNHLFNKASNYDVYFDCKDDGHNTDDNCSENEYELSDDIEDDSEKPLYSGSNLTLGASMLLIINFVLKYSLTGEGLCHLLELINLHCPSECILPRTKRQFWKWFEDVKQPLKFHKYCTNCHLVLSESDIKRGVCPNVSCRKDLIDNTVSHFIEGGGAADLPARSLVCNSVQFNGKYGCSKCLQAGETCKTSARGHVHIFPFHSSESQLRSHDGVKSDAIKALETDTVTNGIKEPTFLQCLQYYDLVDGVCIDYMHGVLLGVTKLMMKLWFSTEKSSELFSISSSVDLVDKRIRNIKPPNSISRVPRSIKDHMKYWKASELRSWLLYYSLPVLKDVLTQDYYDHYLLFFIFFFKTLYQCQT</sequence>
<evidence type="ECO:0000313" key="2">
    <source>
        <dbReference type="Proteomes" id="UP001217089"/>
    </source>
</evidence>
<dbReference type="PANTHER" id="PTHR46579">
    <property type="entry name" value="F5/8 TYPE C DOMAIN-CONTAINING PROTEIN-RELATED"/>
    <property type="match status" value="1"/>
</dbReference>
<comment type="caution">
    <text evidence="1">The sequence shown here is derived from an EMBL/GenBank/DDBJ whole genome shotgun (WGS) entry which is preliminary data.</text>
</comment>
<gene>
    <name evidence="1" type="ORF">KUTeg_009075</name>
</gene>
<organism evidence="1 2">
    <name type="scientific">Tegillarca granosa</name>
    <name type="common">Malaysian cockle</name>
    <name type="synonym">Anadara granosa</name>
    <dbReference type="NCBI Taxonomy" id="220873"/>
    <lineage>
        <taxon>Eukaryota</taxon>
        <taxon>Metazoa</taxon>
        <taxon>Spiralia</taxon>
        <taxon>Lophotrochozoa</taxon>
        <taxon>Mollusca</taxon>
        <taxon>Bivalvia</taxon>
        <taxon>Autobranchia</taxon>
        <taxon>Pteriomorphia</taxon>
        <taxon>Arcoida</taxon>
        <taxon>Arcoidea</taxon>
        <taxon>Arcidae</taxon>
        <taxon>Tegillarca</taxon>
    </lineage>
</organism>
<name>A0ABQ9F7L0_TEGGR</name>
<dbReference type="Proteomes" id="UP001217089">
    <property type="component" value="Unassembled WGS sequence"/>
</dbReference>
<dbReference type="EMBL" id="JARBDR010000375">
    <property type="protein sequence ID" value="KAJ8313371.1"/>
    <property type="molecule type" value="Genomic_DNA"/>
</dbReference>
<protein>
    <submittedName>
        <fullName evidence="1">Uncharacterized protein</fullName>
    </submittedName>
</protein>
<evidence type="ECO:0000313" key="1">
    <source>
        <dbReference type="EMBL" id="KAJ8313371.1"/>
    </source>
</evidence>